<protein>
    <submittedName>
        <fullName evidence="1">Uncharacterized protein</fullName>
    </submittedName>
</protein>
<comment type="caution">
    <text evidence="1">The sequence shown here is derived from an EMBL/GenBank/DDBJ whole genome shotgun (WGS) entry which is preliminary data.</text>
</comment>
<name>A0ABQ3UQL4_9CHLR</name>
<dbReference type="Proteomes" id="UP000654345">
    <property type="component" value="Unassembled WGS sequence"/>
</dbReference>
<organism evidence="1 2">
    <name type="scientific">Ktedonobacter robiniae</name>
    <dbReference type="NCBI Taxonomy" id="2778365"/>
    <lineage>
        <taxon>Bacteria</taxon>
        <taxon>Bacillati</taxon>
        <taxon>Chloroflexota</taxon>
        <taxon>Ktedonobacteria</taxon>
        <taxon>Ktedonobacterales</taxon>
        <taxon>Ktedonobacteraceae</taxon>
        <taxon>Ktedonobacter</taxon>
    </lineage>
</organism>
<accession>A0ABQ3UQL4</accession>
<evidence type="ECO:0000313" key="1">
    <source>
        <dbReference type="EMBL" id="GHO55078.1"/>
    </source>
</evidence>
<sequence length="126" mass="13631">MSRENKGERAGPEVAHYLLGLFGDIAHEVLYIGLRGNMYNQGIAIGALFGREYLLNSGWLQSRGPRPYTVSVGNTTSSPARSRVAACARIGSSGCLELIGSISVCIVGMAIKLSLDIGFYRYCERL</sequence>
<dbReference type="EMBL" id="BNJG01000001">
    <property type="protein sequence ID" value="GHO55078.1"/>
    <property type="molecule type" value="Genomic_DNA"/>
</dbReference>
<proteinExistence type="predicted"/>
<evidence type="ECO:0000313" key="2">
    <source>
        <dbReference type="Proteomes" id="UP000654345"/>
    </source>
</evidence>
<keyword evidence="2" id="KW-1185">Reference proteome</keyword>
<reference evidence="1 2" key="1">
    <citation type="journal article" date="2021" name="Int. J. Syst. Evol. Microbiol.">
        <title>Reticulibacter mediterranei gen. nov., sp. nov., within the new family Reticulibacteraceae fam. nov., and Ktedonospora formicarum gen. nov., sp. nov., Ktedonobacter robiniae sp. nov., Dictyobacter formicarum sp. nov. and Dictyobacter arantiisoli sp. nov., belonging to the class Ktedonobacteria.</title>
        <authorList>
            <person name="Yabe S."/>
            <person name="Zheng Y."/>
            <person name="Wang C.M."/>
            <person name="Sakai Y."/>
            <person name="Abe K."/>
            <person name="Yokota A."/>
            <person name="Donadio S."/>
            <person name="Cavaletti L."/>
            <person name="Monciardini P."/>
        </authorList>
    </citation>
    <scope>NUCLEOTIDE SEQUENCE [LARGE SCALE GENOMIC DNA]</scope>
    <source>
        <strain evidence="1 2">SOSP1-30</strain>
    </source>
</reference>
<gene>
    <name evidence="1" type="ORF">KSB_35530</name>
</gene>